<dbReference type="EMBL" id="RCZP01000004">
    <property type="protein sequence ID" value="TPG59142.1"/>
    <property type="molecule type" value="Genomic_DNA"/>
</dbReference>
<dbReference type="Pfam" id="PF07883">
    <property type="entry name" value="Cupin_2"/>
    <property type="match status" value="1"/>
</dbReference>
<sequence length="162" mass="17362">MDARFREARGMSDVMDQRVGLLEAGEGEALDVFGATMVVKAEPGPHGLFLGEHLTPPGFFVPPHVHAEDTEVFHVLDGELTVFDGVAERRHGPGTTVTLPAGSRHGFRNDTAGLVRFLVMASPGVQCLEMFRHFDRAGRAAPGGLTPPEIVAICGQYGVRMG</sequence>
<organism evidence="2 3">
    <name type="scientific">Muricoccus nepalensis</name>
    <dbReference type="NCBI Taxonomy" id="1854500"/>
    <lineage>
        <taxon>Bacteria</taxon>
        <taxon>Pseudomonadati</taxon>
        <taxon>Pseudomonadota</taxon>
        <taxon>Alphaproteobacteria</taxon>
        <taxon>Acetobacterales</taxon>
        <taxon>Roseomonadaceae</taxon>
        <taxon>Muricoccus</taxon>
    </lineage>
</organism>
<dbReference type="SUPFAM" id="SSF51182">
    <property type="entry name" value="RmlC-like cupins"/>
    <property type="match status" value="1"/>
</dbReference>
<dbReference type="AlphaFoldDB" id="A0A502GBS6"/>
<reference evidence="2 3" key="1">
    <citation type="journal article" date="2019" name="Environ. Microbiol.">
        <title>Species interactions and distinct microbial communities in high Arctic permafrost affected cryosols are associated with the CH4 and CO2 gas fluxes.</title>
        <authorList>
            <person name="Altshuler I."/>
            <person name="Hamel J."/>
            <person name="Turney S."/>
            <person name="Magnuson E."/>
            <person name="Levesque R."/>
            <person name="Greer C."/>
            <person name="Whyte L.G."/>
        </authorList>
    </citation>
    <scope>NUCLEOTIDE SEQUENCE [LARGE SCALE GENOMIC DNA]</scope>
    <source>
        <strain evidence="2 3">S9.3B</strain>
    </source>
</reference>
<evidence type="ECO:0000259" key="1">
    <source>
        <dbReference type="Pfam" id="PF07883"/>
    </source>
</evidence>
<accession>A0A502GBS6</accession>
<dbReference type="InterPro" id="IPR011051">
    <property type="entry name" value="RmlC_Cupin_sf"/>
</dbReference>
<dbReference type="InterPro" id="IPR014710">
    <property type="entry name" value="RmlC-like_jellyroll"/>
</dbReference>
<name>A0A502GBS6_9PROT</name>
<feature type="domain" description="Cupin type-2" evidence="1">
    <location>
        <begin position="56"/>
        <end position="119"/>
    </location>
</feature>
<keyword evidence="3" id="KW-1185">Reference proteome</keyword>
<evidence type="ECO:0000313" key="3">
    <source>
        <dbReference type="Proteomes" id="UP000317078"/>
    </source>
</evidence>
<dbReference type="Gene3D" id="2.60.120.10">
    <property type="entry name" value="Jelly Rolls"/>
    <property type="match status" value="1"/>
</dbReference>
<comment type="caution">
    <text evidence="2">The sequence shown here is derived from an EMBL/GenBank/DDBJ whole genome shotgun (WGS) entry which is preliminary data.</text>
</comment>
<evidence type="ECO:0000313" key="2">
    <source>
        <dbReference type="EMBL" id="TPG59142.1"/>
    </source>
</evidence>
<dbReference type="Proteomes" id="UP000317078">
    <property type="component" value="Unassembled WGS sequence"/>
</dbReference>
<gene>
    <name evidence="2" type="ORF">EAH89_07295</name>
</gene>
<dbReference type="InterPro" id="IPR013096">
    <property type="entry name" value="Cupin_2"/>
</dbReference>
<dbReference type="PANTHER" id="PTHR36440:SF1">
    <property type="entry name" value="PUTATIVE (AFU_ORTHOLOGUE AFUA_8G07350)-RELATED"/>
    <property type="match status" value="1"/>
</dbReference>
<protein>
    <submittedName>
        <fullName evidence="2">Cupin domain-containing protein</fullName>
    </submittedName>
</protein>
<dbReference type="InterPro" id="IPR053146">
    <property type="entry name" value="QDO-like"/>
</dbReference>
<proteinExistence type="predicted"/>
<dbReference type="PANTHER" id="PTHR36440">
    <property type="entry name" value="PUTATIVE (AFU_ORTHOLOGUE AFUA_8G07350)-RELATED"/>
    <property type="match status" value="1"/>
</dbReference>
<dbReference type="OrthoDB" id="9791637at2"/>